<feature type="chain" id="PRO_5014177932" evidence="1">
    <location>
        <begin position="19"/>
        <end position="162"/>
    </location>
</feature>
<accession>A0A2I1CF96</accession>
<feature type="signal peptide" evidence="1">
    <location>
        <begin position="1"/>
        <end position="18"/>
    </location>
</feature>
<gene>
    <name evidence="2" type="ORF">P174DRAFT_365492</name>
</gene>
<dbReference type="GeneID" id="36529389"/>
<sequence length="162" mass="16594">MLSKQVLLIAIYLGLAAAQCGPSGAHIQSGTAQCSCSGNHISCDPFQICGVGHTDANVLLTASCTATVTCTNRGGNTVEVKSQPVTVPSRTVNANARNGCVNIPSIQLTEPSNSQFEAAASCPNPNWTKSVKSGSTSCTFSETVTFEGCNTPFTTVQGSCSA</sequence>
<dbReference type="OrthoDB" id="4525320at2759"/>
<name>A0A2I1CF96_ASPN1</name>
<reference evidence="3" key="1">
    <citation type="journal article" date="2018" name="Proc. Natl. Acad. Sci. U.S.A.">
        <title>Linking secondary metabolites to gene clusters through genome sequencing of six diverse Aspergillus species.</title>
        <authorList>
            <person name="Kaerboelling I."/>
            <person name="Vesth T.C."/>
            <person name="Frisvad J.C."/>
            <person name="Nybo J.L."/>
            <person name="Theobald S."/>
            <person name="Kuo A."/>
            <person name="Bowyer P."/>
            <person name="Matsuda Y."/>
            <person name="Mondo S."/>
            <person name="Lyhne E.K."/>
            <person name="Kogle M.E."/>
            <person name="Clum A."/>
            <person name="Lipzen A."/>
            <person name="Salamov A."/>
            <person name="Ngan C.Y."/>
            <person name="Daum C."/>
            <person name="Chiniquy J."/>
            <person name="Barry K."/>
            <person name="LaButti K."/>
            <person name="Haridas S."/>
            <person name="Simmons B.A."/>
            <person name="Magnuson J.K."/>
            <person name="Mortensen U.H."/>
            <person name="Larsen T.O."/>
            <person name="Grigoriev I.V."/>
            <person name="Baker S.E."/>
            <person name="Andersen M.R."/>
        </authorList>
    </citation>
    <scope>NUCLEOTIDE SEQUENCE [LARGE SCALE GENOMIC DNA]</scope>
    <source>
        <strain evidence="3">IBT 16806</strain>
    </source>
</reference>
<keyword evidence="1" id="KW-0732">Signal</keyword>
<evidence type="ECO:0000313" key="2">
    <source>
        <dbReference type="EMBL" id="PKX96299.1"/>
    </source>
</evidence>
<comment type="caution">
    <text evidence="2">The sequence shown here is derived from an EMBL/GenBank/DDBJ whole genome shotgun (WGS) entry which is preliminary data.</text>
</comment>
<evidence type="ECO:0000256" key="1">
    <source>
        <dbReference type="SAM" id="SignalP"/>
    </source>
</evidence>
<dbReference type="OMA" id="YTATVQC"/>
<keyword evidence="3" id="KW-1185">Reference proteome</keyword>
<dbReference type="AlphaFoldDB" id="A0A2I1CF96"/>
<dbReference type="Proteomes" id="UP000234474">
    <property type="component" value="Unassembled WGS sequence"/>
</dbReference>
<dbReference type="EMBL" id="MSZS01000002">
    <property type="protein sequence ID" value="PKX96299.1"/>
    <property type="molecule type" value="Genomic_DNA"/>
</dbReference>
<protein>
    <submittedName>
        <fullName evidence="2">Uncharacterized protein</fullName>
    </submittedName>
</protein>
<proteinExistence type="predicted"/>
<organism evidence="2 3">
    <name type="scientific">Aspergillus novofumigatus (strain IBT 16806)</name>
    <dbReference type="NCBI Taxonomy" id="1392255"/>
    <lineage>
        <taxon>Eukaryota</taxon>
        <taxon>Fungi</taxon>
        <taxon>Dikarya</taxon>
        <taxon>Ascomycota</taxon>
        <taxon>Pezizomycotina</taxon>
        <taxon>Eurotiomycetes</taxon>
        <taxon>Eurotiomycetidae</taxon>
        <taxon>Eurotiales</taxon>
        <taxon>Aspergillaceae</taxon>
        <taxon>Aspergillus</taxon>
        <taxon>Aspergillus subgen. Fumigati</taxon>
    </lineage>
</organism>
<dbReference type="RefSeq" id="XP_024684894.1">
    <property type="nucleotide sequence ID" value="XM_024822063.1"/>
</dbReference>
<dbReference type="VEuPathDB" id="FungiDB:P174DRAFT_365492"/>
<evidence type="ECO:0000313" key="3">
    <source>
        <dbReference type="Proteomes" id="UP000234474"/>
    </source>
</evidence>